<dbReference type="InterPro" id="IPR001789">
    <property type="entry name" value="Sig_transdc_resp-reg_receiver"/>
</dbReference>
<accession>A0AAJ6BIQ1</accession>
<evidence type="ECO:0000256" key="1">
    <source>
        <dbReference type="PROSITE-ProRule" id="PRU00169"/>
    </source>
</evidence>
<dbReference type="SUPFAM" id="SSF52172">
    <property type="entry name" value="CheY-like"/>
    <property type="match status" value="1"/>
</dbReference>
<proteinExistence type="predicted"/>
<dbReference type="AlphaFoldDB" id="A0AAJ6BIQ1"/>
<feature type="domain" description="Response regulatory" evidence="2">
    <location>
        <begin position="6"/>
        <end position="129"/>
    </location>
</feature>
<dbReference type="InterPro" id="IPR011006">
    <property type="entry name" value="CheY-like_superfamily"/>
</dbReference>
<reference evidence="3" key="1">
    <citation type="submission" date="2023-03" db="EMBL/GenBank/DDBJ databases">
        <title>Andean soil-derived lignocellulolytic bacterial consortium as a source of novel taxa and putative plastic-active enzymes.</title>
        <authorList>
            <person name="Diaz-Garcia L."/>
            <person name="Chuvochina M."/>
            <person name="Feuerriegel G."/>
            <person name="Bunk B."/>
            <person name="Sproer C."/>
            <person name="Streit W.R."/>
            <person name="Rodriguez L.M."/>
            <person name="Overmann J."/>
            <person name="Jimenez D.J."/>
        </authorList>
    </citation>
    <scope>NUCLEOTIDE SEQUENCE</scope>
    <source>
        <strain evidence="3">MAG 7</strain>
    </source>
</reference>
<dbReference type="PANTHER" id="PTHR44520">
    <property type="entry name" value="RESPONSE REGULATOR RCP1-RELATED"/>
    <property type="match status" value="1"/>
</dbReference>
<sequence>MQDYPTILLIDDDIEDRVFLQEIFEGLGYQSSIEFADNGEHALLYLEKSINDQKIPHLIVLDLNMPRMNGTQVLRLLKKNNSLKDITVIIYSTSLNPIERDECIALGAHSYVIKPITYNESIANARMFYDLATA</sequence>
<dbReference type="InterPro" id="IPR052893">
    <property type="entry name" value="TCS_response_regulator"/>
</dbReference>
<dbReference type="Pfam" id="PF00072">
    <property type="entry name" value="Response_reg"/>
    <property type="match status" value="1"/>
</dbReference>
<dbReference type="PROSITE" id="PS50110">
    <property type="entry name" value="RESPONSE_REGULATORY"/>
    <property type="match status" value="1"/>
</dbReference>
<evidence type="ECO:0000313" key="4">
    <source>
        <dbReference type="Proteomes" id="UP001220610"/>
    </source>
</evidence>
<dbReference type="Gene3D" id="3.40.50.2300">
    <property type="match status" value="1"/>
</dbReference>
<name>A0AAJ6BIQ1_9BACT</name>
<dbReference type="SMART" id="SM00448">
    <property type="entry name" value="REC"/>
    <property type="match status" value="1"/>
</dbReference>
<evidence type="ECO:0000259" key="2">
    <source>
        <dbReference type="PROSITE" id="PS50110"/>
    </source>
</evidence>
<dbReference type="EMBL" id="CP119311">
    <property type="protein sequence ID" value="WEK36501.1"/>
    <property type="molecule type" value="Genomic_DNA"/>
</dbReference>
<keyword evidence="1" id="KW-0597">Phosphoprotein</keyword>
<gene>
    <name evidence="3" type="ORF">P0Y53_03225</name>
</gene>
<evidence type="ECO:0000313" key="3">
    <source>
        <dbReference type="EMBL" id="WEK36501.1"/>
    </source>
</evidence>
<dbReference type="Proteomes" id="UP001220610">
    <property type="component" value="Chromosome"/>
</dbReference>
<dbReference type="GO" id="GO:0000160">
    <property type="term" value="P:phosphorelay signal transduction system"/>
    <property type="evidence" value="ECO:0007669"/>
    <property type="project" value="InterPro"/>
</dbReference>
<feature type="modified residue" description="4-aspartylphosphate" evidence="1">
    <location>
        <position position="62"/>
    </location>
</feature>
<organism evidence="3 4">
    <name type="scientific">Candidatus Pseudobacter hemicellulosilyticus</name>
    <dbReference type="NCBI Taxonomy" id="3121375"/>
    <lineage>
        <taxon>Bacteria</taxon>
        <taxon>Pseudomonadati</taxon>
        <taxon>Bacteroidota</taxon>
        <taxon>Chitinophagia</taxon>
        <taxon>Chitinophagales</taxon>
        <taxon>Chitinophagaceae</taxon>
        <taxon>Pseudobacter</taxon>
    </lineage>
</organism>
<dbReference type="PANTHER" id="PTHR44520:SF2">
    <property type="entry name" value="RESPONSE REGULATOR RCP1"/>
    <property type="match status" value="1"/>
</dbReference>
<protein>
    <submittedName>
        <fullName evidence="3">Response regulator</fullName>
    </submittedName>
</protein>